<dbReference type="EMBL" id="QEFC01003500">
    <property type="protein sequence ID" value="KAE9447614.1"/>
    <property type="molecule type" value="Genomic_DNA"/>
</dbReference>
<comment type="caution">
    <text evidence="1">The sequence shown here is derived from an EMBL/GenBank/DDBJ whole genome shotgun (WGS) entry which is preliminary data.</text>
</comment>
<name>A0A6A4KU50_9ERIC</name>
<keyword evidence="2" id="KW-1185">Reference proteome</keyword>
<evidence type="ECO:0000313" key="1">
    <source>
        <dbReference type="EMBL" id="KAE9447614.1"/>
    </source>
</evidence>
<proteinExistence type="predicted"/>
<organism evidence="1 2">
    <name type="scientific">Rhododendron williamsianum</name>
    <dbReference type="NCBI Taxonomy" id="262921"/>
    <lineage>
        <taxon>Eukaryota</taxon>
        <taxon>Viridiplantae</taxon>
        <taxon>Streptophyta</taxon>
        <taxon>Embryophyta</taxon>
        <taxon>Tracheophyta</taxon>
        <taxon>Spermatophyta</taxon>
        <taxon>Magnoliopsida</taxon>
        <taxon>eudicotyledons</taxon>
        <taxon>Gunneridae</taxon>
        <taxon>Pentapetalae</taxon>
        <taxon>asterids</taxon>
        <taxon>Ericales</taxon>
        <taxon>Ericaceae</taxon>
        <taxon>Ericoideae</taxon>
        <taxon>Rhodoreae</taxon>
        <taxon>Rhododendron</taxon>
    </lineage>
</organism>
<feature type="non-terminal residue" evidence="1">
    <location>
        <position position="1"/>
    </location>
</feature>
<dbReference type="PANTHER" id="PTHR31170">
    <property type="entry name" value="BNAC04G53230D PROTEIN"/>
    <property type="match status" value="1"/>
</dbReference>
<dbReference type="OrthoDB" id="591587at2759"/>
<dbReference type="Proteomes" id="UP000428333">
    <property type="component" value="Linkage Group LG12"/>
</dbReference>
<protein>
    <submittedName>
        <fullName evidence="1">Uncharacterized protein</fullName>
    </submittedName>
</protein>
<accession>A0A6A4KU50</accession>
<gene>
    <name evidence="1" type="ORF">C3L33_20489</name>
</gene>
<evidence type="ECO:0000313" key="2">
    <source>
        <dbReference type="Proteomes" id="UP000428333"/>
    </source>
</evidence>
<reference evidence="1 2" key="1">
    <citation type="journal article" date="2019" name="Genome Biol. Evol.">
        <title>The Rhododendron genome and chromosomal organization provide insight into shared whole-genome duplications across the heath family (Ericaceae).</title>
        <authorList>
            <person name="Soza V.L."/>
            <person name="Lindsley D."/>
            <person name="Waalkes A."/>
            <person name="Ramage E."/>
            <person name="Patwardhan R.P."/>
            <person name="Burton J.N."/>
            <person name="Adey A."/>
            <person name="Kumar A."/>
            <person name="Qiu R."/>
            <person name="Shendure J."/>
            <person name="Hall B."/>
        </authorList>
    </citation>
    <scope>NUCLEOTIDE SEQUENCE [LARGE SCALE GENOMIC DNA]</scope>
    <source>
        <strain evidence="1">RSF 1966-606</strain>
    </source>
</reference>
<dbReference type="AlphaFoldDB" id="A0A6A4KU50"/>
<dbReference type="PANTHER" id="PTHR31170:SF25">
    <property type="entry name" value="BNAA09G04570D PROTEIN"/>
    <property type="match status" value="1"/>
</dbReference>
<sequence length="229" mass="25334">MPSASELVFAGVKFVPDAGNDLFKFKFTEPKGPFWWCHMARFIIPPLAIYDETESYLRNLIAFEQCCPSIWQHVSSYVDVMDMLVNTDKDIQVLEKAGVLWNNLGATEDATDLFNKICKEIIVGEYFDDTCIKATKYSKRLWPKNMAHLRRTGDGLVLPSFSVSDEGGGGGGGFMWGGGLCLSFTSIWCILERSVGLPGLGPWITAMEGCFAFSFFPLFSIAGTSLGMS</sequence>
<dbReference type="InterPro" id="IPR004158">
    <property type="entry name" value="DUF247_pln"/>
</dbReference>
<dbReference type="Pfam" id="PF03140">
    <property type="entry name" value="DUF247"/>
    <property type="match status" value="1"/>
</dbReference>